<reference evidence="1 2" key="1">
    <citation type="submission" date="2019-02" db="EMBL/GenBank/DDBJ databases">
        <title>Deep-cultivation of Planctomycetes and their phenomic and genomic characterization uncovers novel biology.</title>
        <authorList>
            <person name="Wiegand S."/>
            <person name="Jogler M."/>
            <person name="Boedeker C."/>
            <person name="Pinto D."/>
            <person name="Vollmers J."/>
            <person name="Rivas-Marin E."/>
            <person name="Kohn T."/>
            <person name="Peeters S.H."/>
            <person name="Heuer A."/>
            <person name="Rast P."/>
            <person name="Oberbeckmann S."/>
            <person name="Bunk B."/>
            <person name="Jeske O."/>
            <person name="Meyerdierks A."/>
            <person name="Storesund J.E."/>
            <person name="Kallscheuer N."/>
            <person name="Luecker S."/>
            <person name="Lage O.M."/>
            <person name="Pohl T."/>
            <person name="Merkel B.J."/>
            <person name="Hornburger P."/>
            <person name="Mueller R.-W."/>
            <person name="Bruemmer F."/>
            <person name="Labrenz M."/>
            <person name="Spormann A.M."/>
            <person name="Op den Camp H."/>
            <person name="Overmann J."/>
            <person name="Amann R."/>
            <person name="Jetten M.S.M."/>
            <person name="Mascher T."/>
            <person name="Medema M.H."/>
            <person name="Devos D.P."/>
            <person name="Kaster A.-K."/>
            <person name="Ovreas L."/>
            <person name="Rohde M."/>
            <person name="Galperin M.Y."/>
            <person name="Jogler C."/>
        </authorList>
    </citation>
    <scope>NUCLEOTIDE SEQUENCE [LARGE SCALE GENOMIC DNA]</scope>
    <source>
        <strain evidence="1 2">EC9</strain>
    </source>
</reference>
<proteinExistence type="predicted"/>
<dbReference type="KEGG" id="ruv:EC9_02790"/>
<sequence length="75" mass="8539">MTFFRFSSRQIALNFTPFAPWKAPVAALILHEGEPPLVVAPTPLGLRRGRRPRYVVAPDSRALCLSKHREIWRTA</sequence>
<evidence type="ECO:0000313" key="1">
    <source>
        <dbReference type="EMBL" id="QDS86120.1"/>
    </source>
</evidence>
<dbReference type="Proteomes" id="UP000319557">
    <property type="component" value="Chromosome"/>
</dbReference>
<gene>
    <name evidence="1" type="ORF">EC9_02790</name>
</gene>
<dbReference type="AlphaFoldDB" id="A0A517LU15"/>
<evidence type="ECO:0000313" key="2">
    <source>
        <dbReference type="Proteomes" id="UP000319557"/>
    </source>
</evidence>
<accession>A0A517LU15</accession>
<keyword evidence="2" id="KW-1185">Reference proteome</keyword>
<organism evidence="1 2">
    <name type="scientific">Rosistilla ulvae</name>
    <dbReference type="NCBI Taxonomy" id="1930277"/>
    <lineage>
        <taxon>Bacteria</taxon>
        <taxon>Pseudomonadati</taxon>
        <taxon>Planctomycetota</taxon>
        <taxon>Planctomycetia</taxon>
        <taxon>Pirellulales</taxon>
        <taxon>Pirellulaceae</taxon>
        <taxon>Rosistilla</taxon>
    </lineage>
</organism>
<name>A0A517LU15_9BACT</name>
<dbReference type="EMBL" id="CP036261">
    <property type="protein sequence ID" value="QDS86120.1"/>
    <property type="molecule type" value="Genomic_DNA"/>
</dbReference>
<protein>
    <submittedName>
        <fullName evidence="1">Uncharacterized protein</fullName>
    </submittedName>
</protein>